<feature type="signal peptide" evidence="1">
    <location>
        <begin position="1"/>
        <end position="25"/>
    </location>
</feature>
<comment type="caution">
    <text evidence="2">The sequence shown here is derived from an EMBL/GenBank/DDBJ whole genome shotgun (WGS) entry which is preliminary data.</text>
</comment>
<proteinExistence type="predicted"/>
<dbReference type="GeneID" id="96263084"/>
<dbReference type="Proteomes" id="UP000721954">
    <property type="component" value="Unassembled WGS sequence"/>
</dbReference>
<evidence type="ECO:0000313" key="3">
    <source>
        <dbReference type="Proteomes" id="UP000721954"/>
    </source>
</evidence>
<dbReference type="RefSeq" id="WP_209214224.1">
    <property type="nucleotide sequence ID" value="NZ_JAFFZM010000027.1"/>
</dbReference>
<keyword evidence="3" id="KW-1185">Reference proteome</keyword>
<dbReference type="EMBL" id="JAFFZM010000027">
    <property type="protein sequence ID" value="MBO8202709.1"/>
    <property type="molecule type" value="Genomic_DNA"/>
</dbReference>
<feature type="chain" id="PRO_5047015460" description="Secreted protein" evidence="1">
    <location>
        <begin position="26"/>
        <end position="164"/>
    </location>
</feature>
<name>A0ABS3Y4W7_9ACTN</name>
<evidence type="ECO:0000256" key="1">
    <source>
        <dbReference type="SAM" id="SignalP"/>
    </source>
</evidence>
<organism evidence="2 3">
    <name type="scientific">Streptomyces smyrnaeus</name>
    <dbReference type="NCBI Taxonomy" id="1387713"/>
    <lineage>
        <taxon>Bacteria</taxon>
        <taxon>Bacillati</taxon>
        <taxon>Actinomycetota</taxon>
        <taxon>Actinomycetes</taxon>
        <taxon>Kitasatosporales</taxon>
        <taxon>Streptomycetaceae</taxon>
        <taxon>Streptomyces</taxon>
    </lineage>
</organism>
<keyword evidence="1" id="KW-0732">Signal</keyword>
<protein>
    <recommendedName>
        <fullName evidence="4">Secreted protein</fullName>
    </recommendedName>
</protein>
<accession>A0ABS3Y4W7</accession>
<sequence length="164" mass="18745">MVHWLRRMMAAAVVAVSLCAGLAPAADAEQGSGPQSGTQTASVYIRNNTNCTLVRERYGLYYHNVFWGKEPPARLGPYDEADFWAYQSTRVAGYVHYRTENCSEWKENLKAQFEFDHLKGRDPIYSFLKTSPEFFEDVGGYTTNYKRVKSGDNSEVEVYYHLDT</sequence>
<evidence type="ECO:0000313" key="2">
    <source>
        <dbReference type="EMBL" id="MBO8202709.1"/>
    </source>
</evidence>
<gene>
    <name evidence="2" type="ORF">JW613_31200</name>
</gene>
<evidence type="ECO:0008006" key="4">
    <source>
        <dbReference type="Google" id="ProtNLM"/>
    </source>
</evidence>
<reference evidence="2 3" key="1">
    <citation type="submission" date="2021-02" db="EMBL/GenBank/DDBJ databases">
        <title>Streptomyces spirodelae sp. nov., isolated from duckweed.</title>
        <authorList>
            <person name="Saimee Y."/>
            <person name="Duangmal K."/>
        </authorList>
    </citation>
    <scope>NUCLEOTIDE SEQUENCE [LARGE SCALE GENOMIC DNA]</scope>
    <source>
        <strain evidence="2 3">DSM 42105</strain>
    </source>
</reference>